<dbReference type="CDD" id="cd00829">
    <property type="entry name" value="SCP-x_thiolase"/>
    <property type="match status" value="1"/>
</dbReference>
<feature type="domain" description="Thiolase C-terminal" evidence="3">
    <location>
        <begin position="257"/>
        <end position="393"/>
    </location>
</feature>
<dbReference type="InterPro" id="IPR016039">
    <property type="entry name" value="Thiolase-like"/>
</dbReference>
<sequence>MEKRDVAVLGVGMTKFGYHPDKTLVDLFAEAFYEAFDESNIELKDIEALYYGNFVGEMTDGSANLSGFIADEIGLRGIPARRYEAACASSSVAFREAYLAVAHGVYDCVVVGGSERLYNAGTAIGTRALATAVDGLHEMTAGLTFPGVFALAARLYSKKYEIPMEELHEKMALVSIKNHKYGAINPKAQFYNKFGDLKVEDVINSKVICSPLTLFDCCPMTDGGSAVIIASADFAEDVIDNPVYILGTGQSGAGGLFRQKEDMVRAIPRKIASEMAYKEAGITPKDVDFVEIHDCFTIAEIIATEAMGFFEYGKGADAVAEGVTSIDGDLPVNPDGGLIGKGHPVGATGTSQIYSVVKQLRGEFKYNPVKDAEIGMTDTLGGDFGTLVNIILGIHRRRG</sequence>
<dbReference type="GeneID" id="15393240"/>
<dbReference type="OrthoDB" id="167534at2157"/>
<dbReference type="PANTHER" id="PTHR42870">
    <property type="entry name" value="ACETYL-COA C-ACETYLTRANSFERASE"/>
    <property type="match status" value="1"/>
</dbReference>
<dbReference type="InterPro" id="IPR020616">
    <property type="entry name" value="Thiolase_N"/>
</dbReference>
<dbReference type="InterPro" id="IPR055140">
    <property type="entry name" value="Thiolase_C_2"/>
</dbReference>
<name>N0BLY9_9EURY</name>
<dbReference type="Proteomes" id="UP000013307">
    <property type="component" value="Chromosome"/>
</dbReference>
<evidence type="ECO:0000313" key="4">
    <source>
        <dbReference type="EMBL" id="AGK61581.1"/>
    </source>
</evidence>
<protein>
    <submittedName>
        <fullName evidence="4">Acetyl-CoA acetyltransferase</fullName>
    </submittedName>
</protein>
<evidence type="ECO:0000256" key="1">
    <source>
        <dbReference type="ARBA" id="ARBA00023229"/>
    </source>
</evidence>
<dbReference type="KEGG" id="ast:Asulf_01605"/>
<dbReference type="HOGENOM" id="CLU_035425_4_0_2"/>
<dbReference type="EMBL" id="CP005290">
    <property type="protein sequence ID" value="AGK61581.1"/>
    <property type="molecule type" value="Genomic_DNA"/>
</dbReference>
<proteinExistence type="predicted"/>
<feature type="domain" description="Thiolase N-terminal" evidence="2">
    <location>
        <begin position="6"/>
        <end position="232"/>
    </location>
</feature>
<dbReference type="PIRSF" id="PIRSF000429">
    <property type="entry name" value="Ac-CoA_Ac_transf"/>
    <property type="match status" value="1"/>
</dbReference>
<dbReference type="RefSeq" id="WP_015591179.1">
    <property type="nucleotide sequence ID" value="NC_021169.1"/>
</dbReference>
<dbReference type="Pfam" id="PF22691">
    <property type="entry name" value="Thiolase_C_1"/>
    <property type="match status" value="1"/>
</dbReference>
<organism evidence="4 5">
    <name type="scientific">Archaeoglobus sulfaticallidus PM70-1</name>
    <dbReference type="NCBI Taxonomy" id="387631"/>
    <lineage>
        <taxon>Archaea</taxon>
        <taxon>Methanobacteriati</taxon>
        <taxon>Methanobacteriota</taxon>
        <taxon>Archaeoglobi</taxon>
        <taxon>Archaeoglobales</taxon>
        <taxon>Archaeoglobaceae</taxon>
        <taxon>Archaeoglobus</taxon>
    </lineage>
</organism>
<evidence type="ECO:0000259" key="2">
    <source>
        <dbReference type="Pfam" id="PF00108"/>
    </source>
</evidence>
<gene>
    <name evidence="4" type="ORF">Asulf_01605</name>
</gene>
<dbReference type="STRING" id="387631.Asulf_01605"/>
<dbReference type="AlphaFoldDB" id="N0BLY9"/>
<keyword evidence="4" id="KW-0808">Transferase</keyword>
<keyword evidence="1" id="KW-0414">Isoprene biosynthesis</keyword>
<dbReference type="eggNOG" id="arCOG01278">
    <property type="taxonomic scope" value="Archaea"/>
</dbReference>
<keyword evidence="5" id="KW-1185">Reference proteome</keyword>
<evidence type="ECO:0000313" key="5">
    <source>
        <dbReference type="Proteomes" id="UP000013307"/>
    </source>
</evidence>
<evidence type="ECO:0000259" key="3">
    <source>
        <dbReference type="Pfam" id="PF22691"/>
    </source>
</evidence>
<reference evidence="4 5" key="1">
    <citation type="journal article" date="2013" name="Genome Announc.">
        <title>Complete Genome Sequence of the Thermophilic and Facultatively Chemolithoautotrophic Sulfate Reducer Archaeoglobus sulfaticallidus Strain PM70-1T.</title>
        <authorList>
            <person name="Stokke R."/>
            <person name="Hocking W.P."/>
            <person name="Steinsbu B.O."/>
            <person name="Steen I.H."/>
        </authorList>
    </citation>
    <scope>NUCLEOTIDE SEQUENCE [LARGE SCALE GENOMIC DNA]</scope>
    <source>
        <strain evidence="4">PM70-1</strain>
    </source>
</reference>
<dbReference type="GO" id="GO:0008299">
    <property type="term" value="P:isoprenoid biosynthetic process"/>
    <property type="evidence" value="ECO:0007669"/>
    <property type="project" value="UniProtKB-KW"/>
</dbReference>
<dbReference type="GO" id="GO:0016747">
    <property type="term" value="F:acyltransferase activity, transferring groups other than amino-acyl groups"/>
    <property type="evidence" value="ECO:0007669"/>
    <property type="project" value="InterPro"/>
</dbReference>
<dbReference type="PANTHER" id="PTHR42870:SF6">
    <property type="entry name" value="ACETYL-COA C-ACYLTRANSFERASE"/>
    <property type="match status" value="1"/>
</dbReference>
<dbReference type="Gene3D" id="3.40.47.10">
    <property type="match status" value="1"/>
</dbReference>
<dbReference type="Pfam" id="PF00108">
    <property type="entry name" value="Thiolase_N"/>
    <property type="match status" value="1"/>
</dbReference>
<dbReference type="SUPFAM" id="SSF53901">
    <property type="entry name" value="Thiolase-like"/>
    <property type="match status" value="1"/>
</dbReference>
<accession>N0BLY9</accession>
<dbReference type="InterPro" id="IPR002155">
    <property type="entry name" value="Thiolase"/>
</dbReference>